<dbReference type="InterPro" id="IPR043519">
    <property type="entry name" value="NT_sf"/>
</dbReference>
<protein>
    <submittedName>
        <fullName evidence="3">Nucleotidyltransferase domain protein</fullName>
    </submittedName>
</protein>
<feature type="domain" description="Polymerase beta nucleotidyltransferase" evidence="1">
    <location>
        <begin position="60"/>
        <end position="140"/>
    </location>
</feature>
<dbReference type="CDD" id="cd05403">
    <property type="entry name" value="NT_KNTase_like"/>
    <property type="match status" value="1"/>
</dbReference>
<dbReference type="AlphaFoldDB" id="A0A9X7J4Z6"/>
<evidence type="ECO:0000313" key="4">
    <source>
        <dbReference type="Proteomes" id="UP000239430"/>
    </source>
</evidence>
<dbReference type="SUPFAM" id="SSF81301">
    <property type="entry name" value="Nucleotidyltransferase"/>
    <property type="match status" value="1"/>
</dbReference>
<reference evidence="3 4" key="1">
    <citation type="submission" date="2018-03" db="EMBL/GenBank/DDBJ databases">
        <title>Genome sequence of Moorella stamsii DSM 26217.</title>
        <authorList>
            <person name="Poehlein A."/>
            <person name="Daniel R."/>
        </authorList>
    </citation>
    <scope>NUCLEOTIDE SEQUENCE [LARGE SCALE GENOMIC DNA]</scope>
    <source>
        <strain evidence="4">DSM 26217</strain>
        <strain evidence="3">DSM 26271</strain>
    </source>
</reference>
<evidence type="ECO:0000313" key="3">
    <source>
        <dbReference type="EMBL" id="PRR74033.1"/>
    </source>
</evidence>
<organism evidence="3 4">
    <name type="scientific">Neomoorella stamsii</name>
    <dbReference type="NCBI Taxonomy" id="1266720"/>
    <lineage>
        <taxon>Bacteria</taxon>
        <taxon>Bacillati</taxon>
        <taxon>Bacillota</taxon>
        <taxon>Clostridia</taxon>
        <taxon>Neomoorellales</taxon>
        <taxon>Neomoorellaceae</taxon>
        <taxon>Neomoorella</taxon>
    </lineage>
</organism>
<dbReference type="EMBL" id="PVXL01000034">
    <property type="protein sequence ID" value="PRR74033.1"/>
    <property type="molecule type" value="Genomic_DNA"/>
</dbReference>
<sequence>MSNVEELREQRPKAFIRLRGKTAPERRAEWRRWKKLGYRVAEPDGITVLHEKEAIRRRVLEAFKNINADVFLFGSQVSGTAGPYSDYDIGYDADEPVQGTILAALKHELEELPIPGKVDLVNFRGVAGEFAQNALKKVEVWKKKKRNSLFA</sequence>
<evidence type="ECO:0000313" key="2">
    <source>
        <dbReference type="EMBL" id="PRR74022.1"/>
    </source>
</evidence>
<dbReference type="Pfam" id="PF18765">
    <property type="entry name" value="Polbeta"/>
    <property type="match status" value="1"/>
</dbReference>
<evidence type="ECO:0000259" key="1">
    <source>
        <dbReference type="Pfam" id="PF18765"/>
    </source>
</evidence>
<dbReference type="Gene3D" id="3.30.460.10">
    <property type="entry name" value="Beta Polymerase, domain 2"/>
    <property type="match status" value="1"/>
</dbReference>
<dbReference type="Proteomes" id="UP000239430">
    <property type="component" value="Unassembled WGS sequence"/>
</dbReference>
<dbReference type="EMBL" id="PVXL01000034">
    <property type="protein sequence ID" value="PRR74022.1"/>
    <property type="molecule type" value="Genomic_DNA"/>
</dbReference>
<comment type="caution">
    <text evidence="3">The sequence shown here is derived from an EMBL/GenBank/DDBJ whole genome shotgun (WGS) entry which is preliminary data.</text>
</comment>
<proteinExistence type="predicted"/>
<name>A0A9X7J4Z6_9FIRM</name>
<gene>
    <name evidence="2" type="ORF">MOST_11630</name>
    <name evidence="3" type="ORF">MOST_11740</name>
</gene>
<accession>A0A9X7J4Z6</accession>
<keyword evidence="4" id="KW-1185">Reference proteome</keyword>
<dbReference type="InterPro" id="IPR041633">
    <property type="entry name" value="Polbeta"/>
</dbReference>
<dbReference type="RefSeq" id="WP_161952805.1">
    <property type="nucleotide sequence ID" value="NZ_PVXL01000034.1"/>
</dbReference>